<keyword evidence="7" id="KW-1185">Reference proteome</keyword>
<comment type="similarity">
    <text evidence="1">Belongs to the CFA/CMAS family.</text>
</comment>
<keyword evidence="5" id="KW-0443">Lipid metabolism</keyword>
<dbReference type="GO" id="GO:0008610">
    <property type="term" value="P:lipid biosynthetic process"/>
    <property type="evidence" value="ECO:0007669"/>
    <property type="project" value="InterPro"/>
</dbReference>
<protein>
    <recommendedName>
        <fullName evidence="8">Cyclopropane fatty acyl phospholipid synthase</fullName>
    </recommendedName>
</protein>
<dbReference type="NCBIfam" id="NF008686">
    <property type="entry name" value="PRK11705.1"/>
    <property type="match status" value="1"/>
</dbReference>
<dbReference type="OMA" id="FRIAIQY"/>
<gene>
    <name evidence="6" type="ORF">DFA_09799</name>
</gene>
<dbReference type="GO" id="GO:0008168">
    <property type="term" value="F:methyltransferase activity"/>
    <property type="evidence" value="ECO:0007669"/>
    <property type="project" value="UniProtKB-KW"/>
</dbReference>
<dbReference type="PIRSF" id="PIRSF003085">
    <property type="entry name" value="CMAS"/>
    <property type="match status" value="1"/>
</dbReference>
<dbReference type="CDD" id="cd02440">
    <property type="entry name" value="AdoMet_MTases"/>
    <property type="match status" value="1"/>
</dbReference>
<dbReference type="KEGG" id="dfa:DFA_09799"/>
<dbReference type="PANTHER" id="PTHR43667:SF1">
    <property type="entry name" value="CYCLOPROPANE-FATTY-ACYL-PHOSPHOLIPID SYNTHASE"/>
    <property type="match status" value="1"/>
</dbReference>
<dbReference type="EMBL" id="GL883026">
    <property type="protein sequence ID" value="EGG14979.1"/>
    <property type="molecule type" value="Genomic_DNA"/>
</dbReference>
<dbReference type="GeneID" id="14866968"/>
<dbReference type="InterPro" id="IPR029063">
    <property type="entry name" value="SAM-dependent_MTases_sf"/>
</dbReference>
<dbReference type="Gene3D" id="3.40.50.150">
    <property type="entry name" value="Vaccinia Virus protein VP39"/>
    <property type="match status" value="1"/>
</dbReference>
<evidence type="ECO:0000256" key="2">
    <source>
        <dbReference type="ARBA" id="ARBA00022603"/>
    </source>
</evidence>
<keyword evidence="3" id="KW-0808">Transferase</keyword>
<dbReference type="AlphaFoldDB" id="F4QAR1"/>
<evidence type="ECO:0000313" key="6">
    <source>
        <dbReference type="EMBL" id="EGG14979.1"/>
    </source>
</evidence>
<dbReference type="SUPFAM" id="SSF53335">
    <property type="entry name" value="S-adenosyl-L-methionine-dependent methyltransferases"/>
    <property type="match status" value="1"/>
</dbReference>
<evidence type="ECO:0000256" key="5">
    <source>
        <dbReference type="ARBA" id="ARBA00023098"/>
    </source>
</evidence>
<evidence type="ECO:0000313" key="7">
    <source>
        <dbReference type="Proteomes" id="UP000007797"/>
    </source>
</evidence>
<keyword evidence="2" id="KW-0489">Methyltransferase</keyword>
<name>F4QAR1_CACFS</name>
<dbReference type="OrthoDB" id="412182at2759"/>
<dbReference type="InterPro" id="IPR003333">
    <property type="entry name" value="CMAS"/>
</dbReference>
<dbReference type="InterPro" id="IPR050723">
    <property type="entry name" value="CFA/CMAS"/>
</dbReference>
<dbReference type="Pfam" id="PF02353">
    <property type="entry name" value="CMAS"/>
    <property type="match status" value="1"/>
</dbReference>
<evidence type="ECO:0000256" key="3">
    <source>
        <dbReference type="ARBA" id="ARBA00022679"/>
    </source>
</evidence>
<organism evidence="6 7">
    <name type="scientific">Cavenderia fasciculata</name>
    <name type="common">Slime mold</name>
    <name type="synonym">Dictyostelium fasciculatum</name>
    <dbReference type="NCBI Taxonomy" id="261658"/>
    <lineage>
        <taxon>Eukaryota</taxon>
        <taxon>Amoebozoa</taxon>
        <taxon>Evosea</taxon>
        <taxon>Eumycetozoa</taxon>
        <taxon>Dictyostelia</taxon>
        <taxon>Acytosteliales</taxon>
        <taxon>Cavenderiaceae</taxon>
        <taxon>Cavenderia</taxon>
    </lineage>
</organism>
<reference evidence="7" key="1">
    <citation type="journal article" date="2011" name="Genome Res.">
        <title>Phylogeny-wide analysis of social amoeba genomes highlights ancient origins for complex intercellular communication.</title>
        <authorList>
            <person name="Heidel A.J."/>
            <person name="Lawal H.M."/>
            <person name="Felder M."/>
            <person name="Schilde C."/>
            <person name="Helps N.R."/>
            <person name="Tunggal B."/>
            <person name="Rivero F."/>
            <person name="John U."/>
            <person name="Schleicher M."/>
            <person name="Eichinger L."/>
            <person name="Platzer M."/>
            <person name="Noegel A.A."/>
            <person name="Schaap P."/>
            <person name="Gloeckner G."/>
        </authorList>
    </citation>
    <scope>NUCLEOTIDE SEQUENCE [LARGE SCALE GENOMIC DNA]</scope>
    <source>
        <strain evidence="7">SH3</strain>
    </source>
</reference>
<proteinExistence type="inferred from homology"/>
<evidence type="ECO:0000256" key="4">
    <source>
        <dbReference type="ARBA" id="ARBA00022691"/>
    </source>
</evidence>
<accession>F4QAR1</accession>
<dbReference type="Proteomes" id="UP000007797">
    <property type="component" value="Unassembled WGS sequence"/>
</dbReference>
<keyword evidence="4" id="KW-0949">S-adenosyl-L-methionine</keyword>
<dbReference type="STRING" id="1054147.F4QAR1"/>
<dbReference type="PANTHER" id="PTHR43667">
    <property type="entry name" value="CYCLOPROPANE-FATTY-ACYL-PHOSPHOLIPID SYNTHASE"/>
    <property type="match status" value="1"/>
</dbReference>
<dbReference type="RefSeq" id="XP_004351699.1">
    <property type="nucleotide sequence ID" value="XM_004351647.1"/>
</dbReference>
<dbReference type="GO" id="GO:0032259">
    <property type="term" value="P:methylation"/>
    <property type="evidence" value="ECO:0007669"/>
    <property type="project" value="UniProtKB-KW"/>
</dbReference>
<evidence type="ECO:0000256" key="1">
    <source>
        <dbReference type="ARBA" id="ARBA00010815"/>
    </source>
</evidence>
<sequence>MQEKDLTDISTKKKNVITTNDSATWKRILVDLLKNSDIQFDGPNDWDIQVMNEGFYKRVLVEGSLGLGESYMDGWWECKRLDLLSYRILKNKIELPTNWSDIFRIAIQYVYNLESKARALIVGSKHYNTGNDIFEATLDPMYMQYTCGYWKDAKNLDESQEHKLRLVCEKLGLKPGMKLLDIGCGWGGLAYYAAKNYKVSVVGITISVEQLKYAEEKCKGLDVEFVVSDYRDLNGYQFDRMTSIGMIEHVGPNNYRNFFEVARRNLKDDGIFLLHCLGGTKPTKICDEWTAKYIFSMGVSPSISGITSASELLFNLEDLHNFGADYDRTLVAWYENFNKNASSLDTSKYDDRFKRMWTYYLLMCAGGFKSRSLNLWQFVFTPHGFDGGLRVAR</sequence>
<evidence type="ECO:0008006" key="8">
    <source>
        <dbReference type="Google" id="ProtNLM"/>
    </source>
</evidence>